<reference evidence="2" key="1">
    <citation type="journal article" date="2019" name="Int. J. Syst. Evol. Microbiol.">
        <title>The Global Catalogue of Microorganisms (GCM) 10K type strain sequencing project: providing services to taxonomists for standard genome sequencing and annotation.</title>
        <authorList>
            <consortium name="The Broad Institute Genomics Platform"/>
            <consortium name="The Broad Institute Genome Sequencing Center for Infectious Disease"/>
            <person name="Wu L."/>
            <person name="Ma J."/>
        </authorList>
    </citation>
    <scope>NUCLEOTIDE SEQUENCE [LARGE SCALE GENOMIC DNA]</scope>
    <source>
        <strain evidence="2">CCUG 56098</strain>
    </source>
</reference>
<evidence type="ECO:0000313" key="2">
    <source>
        <dbReference type="Proteomes" id="UP001597086"/>
    </source>
</evidence>
<name>A0ABW3KVH8_9FLAO</name>
<evidence type="ECO:0000313" key="1">
    <source>
        <dbReference type="EMBL" id="MFD1017567.1"/>
    </source>
</evidence>
<dbReference type="RefSeq" id="WP_386119380.1">
    <property type="nucleotide sequence ID" value="NZ_JBHTKM010000063.1"/>
</dbReference>
<sequence>MKTIVTLVTGLALMLLTSCQFSEKIYINEDGSGQVVFSMDASEMMGFMGQMGDDASEGMDKAVDSTIVFKEFLVAYKDSIASLSPVEQEKIKAMEDYKLHMVMDPDKDKMLFDIEADFKNPNELRDMFKAMNSFNDFKGAENASENSAFSPFSNLGNDGATAVSYAYDGRLFERKAEILDAEKHQQALDSLGQSEMLFASSKYKIEYHFPKAIKSFSKEGAMYSLDKKTVSFEVGFLEMLKNPELLDIEVVLED</sequence>
<comment type="caution">
    <text evidence="1">The sequence shown here is derived from an EMBL/GenBank/DDBJ whole genome shotgun (WGS) entry which is preliminary data.</text>
</comment>
<organism evidence="1 2">
    <name type="scientific">Winogradskyella rapida</name>
    <dbReference type="NCBI Taxonomy" id="549701"/>
    <lineage>
        <taxon>Bacteria</taxon>
        <taxon>Pseudomonadati</taxon>
        <taxon>Bacteroidota</taxon>
        <taxon>Flavobacteriia</taxon>
        <taxon>Flavobacteriales</taxon>
        <taxon>Flavobacteriaceae</taxon>
        <taxon>Winogradskyella</taxon>
    </lineage>
</organism>
<dbReference type="EMBL" id="JBHTKM010000063">
    <property type="protein sequence ID" value="MFD1017567.1"/>
    <property type="molecule type" value="Genomic_DNA"/>
</dbReference>
<gene>
    <name evidence="1" type="ORF">ACFQ13_16690</name>
</gene>
<dbReference type="Proteomes" id="UP001597086">
    <property type="component" value="Unassembled WGS sequence"/>
</dbReference>
<keyword evidence="2" id="KW-1185">Reference proteome</keyword>
<dbReference type="PROSITE" id="PS51257">
    <property type="entry name" value="PROKAR_LIPOPROTEIN"/>
    <property type="match status" value="1"/>
</dbReference>
<proteinExistence type="predicted"/>
<accession>A0ABW3KVH8</accession>
<protein>
    <submittedName>
        <fullName evidence="1">Uncharacterized protein</fullName>
    </submittedName>
</protein>